<dbReference type="InterPro" id="IPR044974">
    <property type="entry name" value="Disease_R_plants"/>
</dbReference>
<reference evidence="13" key="2">
    <citation type="journal article" date="2024" name="Plant">
        <title>Genomic evolution and insights into agronomic trait innovations of Sesamum species.</title>
        <authorList>
            <person name="Miao H."/>
            <person name="Wang L."/>
            <person name="Qu L."/>
            <person name="Liu H."/>
            <person name="Sun Y."/>
            <person name="Le M."/>
            <person name="Wang Q."/>
            <person name="Wei S."/>
            <person name="Zheng Y."/>
            <person name="Lin W."/>
            <person name="Duan Y."/>
            <person name="Cao H."/>
            <person name="Xiong S."/>
            <person name="Wang X."/>
            <person name="Wei L."/>
            <person name="Li C."/>
            <person name="Ma Q."/>
            <person name="Ju M."/>
            <person name="Zhao R."/>
            <person name="Li G."/>
            <person name="Mu C."/>
            <person name="Tian Q."/>
            <person name="Mei H."/>
            <person name="Zhang T."/>
            <person name="Gao T."/>
            <person name="Zhang H."/>
        </authorList>
    </citation>
    <scope>NUCLEOTIDE SEQUENCE</scope>
    <source>
        <strain evidence="13">G02</strain>
    </source>
</reference>
<dbReference type="Gene3D" id="3.40.50.300">
    <property type="entry name" value="P-loop containing nucleotide triphosphate hydrolases"/>
    <property type="match status" value="1"/>
</dbReference>
<gene>
    <name evidence="13" type="ORF">Sradi_4767000</name>
</gene>
<keyword evidence="6" id="KW-0381">Hypersensitive response</keyword>
<dbReference type="InterPro" id="IPR042197">
    <property type="entry name" value="Apaf_helical"/>
</dbReference>
<keyword evidence="10" id="KW-0067">ATP-binding</keyword>
<evidence type="ECO:0000313" key="13">
    <source>
        <dbReference type="EMBL" id="KAL0335551.1"/>
    </source>
</evidence>
<dbReference type="Pfam" id="PF23559">
    <property type="entry name" value="WHD_DRP"/>
    <property type="match status" value="1"/>
</dbReference>
<dbReference type="InterPro" id="IPR058922">
    <property type="entry name" value="WHD_DRP"/>
</dbReference>
<name>A0AAW2MWL0_SESRA</name>
<dbReference type="InterPro" id="IPR032675">
    <property type="entry name" value="LRR_dom_sf"/>
</dbReference>
<dbReference type="FunFam" id="1.10.10.10:FF:000322">
    <property type="entry name" value="Probable disease resistance protein At1g63360"/>
    <property type="match status" value="1"/>
</dbReference>
<evidence type="ECO:0000256" key="6">
    <source>
        <dbReference type="ARBA" id="ARBA00022667"/>
    </source>
</evidence>
<dbReference type="EMBL" id="JACGWJ010000021">
    <property type="protein sequence ID" value="KAL0335551.1"/>
    <property type="molecule type" value="Genomic_DNA"/>
</dbReference>
<evidence type="ECO:0000259" key="12">
    <source>
        <dbReference type="Pfam" id="PF23559"/>
    </source>
</evidence>
<evidence type="ECO:0000256" key="4">
    <source>
        <dbReference type="ARBA" id="ARBA00022490"/>
    </source>
</evidence>
<evidence type="ECO:0000256" key="2">
    <source>
        <dbReference type="ARBA" id="ARBA00004496"/>
    </source>
</evidence>
<keyword evidence="9" id="KW-0611">Plant defense</keyword>
<keyword evidence="4" id="KW-0963">Cytoplasm</keyword>
<keyword evidence="5" id="KW-0433">Leucine-rich repeat</keyword>
<dbReference type="GO" id="GO:0009626">
    <property type="term" value="P:plant-type hypersensitive response"/>
    <property type="evidence" value="ECO:0007669"/>
    <property type="project" value="UniProtKB-KW"/>
</dbReference>
<dbReference type="Gene3D" id="3.80.10.10">
    <property type="entry name" value="Ribonuclease Inhibitor"/>
    <property type="match status" value="1"/>
</dbReference>
<dbReference type="SUPFAM" id="SSF52540">
    <property type="entry name" value="P-loop containing nucleoside triphosphate hydrolases"/>
    <property type="match status" value="1"/>
</dbReference>
<evidence type="ECO:0000256" key="10">
    <source>
        <dbReference type="ARBA" id="ARBA00022840"/>
    </source>
</evidence>
<dbReference type="PANTHER" id="PTHR23155:SF1152">
    <property type="entry name" value="AAA+ ATPASE DOMAIN-CONTAINING PROTEIN"/>
    <property type="match status" value="1"/>
</dbReference>
<sequence length="800" mass="91006">MENKVWKVESEMQHTMEKIFLNPTSWTKSFFCSELEGESFIFSPSGLEKVIGELDSAKEDMMTVMQSSQAADTSSAAAVSSSRQDPNPKNIIVGVAEDLIRLQGRLINQQPKALEVIPIVGMGGIGKITMARNLYDDPSLISHFDTRAWATISQDYNKQKLQYVLLSLLSCVIGKPKDEMLGMSNDQLALRLHQALKGRRYLIILDDMWDDTSRFFPDENNGSRIIVTTRESSVADYTGSGSSHHQMNLLKDDESWNLLHQKVFAPEDTCSPELEKVGKKIAKDCRGLPLSIHVIGGILSQAKTSQDFWEQVSDNVSSTGADKGESFSNILSLSYNHLPNHLKPCFLYMGTFPEDYEIHSSRLINLLVAEGFVRPISDKSLEEAAKMHLKALVDRNLIFVHQQKTNGNVKSYSIHDLLRDLCVRKAHEEKFLFVDRWADNDLGRSTSCLRRVCYHGPFSTEDAYISTEQIRLARSFLLFDSTGWTVASPVVSNLRLLRVLDILRITFHQFPEEILFNLSKPLPSSISRLCNLQTLIAQWRGLNMFVSALMMFQEPDIVIRGILDMTQLRHIKVKGKNVYVRYHGADRNRYVVLDKLQTLSPVAISEISDRVLETLPNLEKLGIFWDRELDHARDLSALHKLHTLKCTSSFNDDNLLSNLIFPPSLKKLTLRGCRILDHHHVNEIGKLPGLEILKLRDCDFKTGKWEAEDAEFCQLQFLLMEDLRLVNWAADDTHFPRLEHLVIRRCRYLEEIPLAIGDIPTLKVIEVQECNPSAVASAREIQQAQLDNGNDYLQARITQW</sequence>
<dbReference type="InterPro" id="IPR027417">
    <property type="entry name" value="P-loop_NTPase"/>
</dbReference>
<comment type="caution">
    <text evidence="13">The sequence shown here is derived from an EMBL/GenBank/DDBJ whole genome shotgun (WGS) entry which is preliminary data.</text>
</comment>
<evidence type="ECO:0000256" key="1">
    <source>
        <dbReference type="ARBA" id="ARBA00002074"/>
    </source>
</evidence>
<dbReference type="GO" id="GO:0005737">
    <property type="term" value="C:cytoplasm"/>
    <property type="evidence" value="ECO:0007669"/>
    <property type="project" value="UniProtKB-SubCell"/>
</dbReference>
<comment type="subcellular location">
    <subcellularLocation>
        <location evidence="2">Cytoplasm</location>
    </subcellularLocation>
</comment>
<keyword evidence="8" id="KW-0547">Nucleotide-binding</keyword>
<evidence type="ECO:0000256" key="9">
    <source>
        <dbReference type="ARBA" id="ARBA00022821"/>
    </source>
</evidence>
<proteinExistence type="inferred from homology"/>
<dbReference type="FunFam" id="1.10.8.430:FF:000003">
    <property type="entry name" value="Probable disease resistance protein At5g66910"/>
    <property type="match status" value="1"/>
</dbReference>
<dbReference type="AlphaFoldDB" id="A0AAW2MWL0"/>
<dbReference type="Gene3D" id="1.10.10.10">
    <property type="entry name" value="Winged helix-like DNA-binding domain superfamily/Winged helix DNA-binding domain"/>
    <property type="match status" value="1"/>
</dbReference>
<organism evidence="13">
    <name type="scientific">Sesamum radiatum</name>
    <name type="common">Black benniseed</name>
    <dbReference type="NCBI Taxonomy" id="300843"/>
    <lineage>
        <taxon>Eukaryota</taxon>
        <taxon>Viridiplantae</taxon>
        <taxon>Streptophyta</taxon>
        <taxon>Embryophyta</taxon>
        <taxon>Tracheophyta</taxon>
        <taxon>Spermatophyta</taxon>
        <taxon>Magnoliopsida</taxon>
        <taxon>eudicotyledons</taxon>
        <taxon>Gunneridae</taxon>
        <taxon>Pentapetalae</taxon>
        <taxon>asterids</taxon>
        <taxon>lamiids</taxon>
        <taxon>Lamiales</taxon>
        <taxon>Pedaliaceae</taxon>
        <taxon>Sesamum</taxon>
    </lineage>
</organism>
<accession>A0AAW2MWL0</accession>
<evidence type="ECO:0000256" key="7">
    <source>
        <dbReference type="ARBA" id="ARBA00022737"/>
    </source>
</evidence>
<keyword evidence="7" id="KW-0677">Repeat</keyword>
<evidence type="ECO:0000259" key="11">
    <source>
        <dbReference type="Pfam" id="PF00931"/>
    </source>
</evidence>
<dbReference type="PRINTS" id="PR00364">
    <property type="entry name" value="DISEASERSIST"/>
</dbReference>
<reference evidence="13" key="1">
    <citation type="submission" date="2020-06" db="EMBL/GenBank/DDBJ databases">
        <authorList>
            <person name="Li T."/>
            <person name="Hu X."/>
            <person name="Zhang T."/>
            <person name="Song X."/>
            <person name="Zhang H."/>
            <person name="Dai N."/>
            <person name="Sheng W."/>
            <person name="Hou X."/>
            <person name="Wei L."/>
        </authorList>
    </citation>
    <scope>NUCLEOTIDE SEQUENCE</scope>
    <source>
        <strain evidence="13">G02</strain>
        <tissue evidence="13">Leaf</tissue>
    </source>
</reference>
<feature type="domain" description="Disease resistance protein winged helix" evidence="12">
    <location>
        <begin position="352"/>
        <end position="422"/>
    </location>
</feature>
<dbReference type="GO" id="GO:0043531">
    <property type="term" value="F:ADP binding"/>
    <property type="evidence" value="ECO:0007669"/>
    <property type="project" value="InterPro"/>
</dbReference>
<dbReference type="InterPro" id="IPR002182">
    <property type="entry name" value="NB-ARC"/>
</dbReference>
<dbReference type="GO" id="GO:0005524">
    <property type="term" value="F:ATP binding"/>
    <property type="evidence" value="ECO:0007669"/>
    <property type="project" value="UniProtKB-KW"/>
</dbReference>
<dbReference type="InterPro" id="IPR036388">
    <property type="entry name" value="WH-like_DNA-bd_sf"/>
</dbReference>
<evidence type="ECO:0000256" key="8">
    <source>
        <dbReference type="ARBA" id="ARBA00022741"/>
    </source>
</evidence>
<dbReference type="SUPFAM" id="SSF52058">
    <property type="entry name" value="L domain-like"/>
    <property type="match status" value="1"/>
</dbReference>
<evidence type="ECO:0000256" key="3">
    <source>
        <dbReference type="ARBA" id="ARBA00008894"/>
    </source>
</evidence>
<feature type="domain" description="NB-ARC" evidence="11">
    <location>
        <begin position="100"/>
        <end position="267"/>
    </location>
</feature>
<dbReference type="Pfam" id="PF00931">
    <property type="entry name" value="NB-ARC"/>
    <property type="match status" value="1"/>
</dbReference>
<dbReference type="Gene3D" id="1.10.8.430">
    <property type="entry name" value="Helical domain of apoptotic protease-activating factors"/>
    <property type="match status" value="1"/>
</dbReference>
<comment type="similarity">
    <text evidence="3">Belongs to the disease resistance NB-LRR family.</text>
</comment>
<comment type="function">
    <text evidence="1">Confers resistance to late blight (Phytophthora infestans) races carrying the avirulence gene Avr1. Resistance proteins guard the plant against pathogens that contain an appropriate avirulence protein via an indirect interaction with this avirulence protein. That triggers a defense system including the hypersensitive response, which restricts the pathogen growth.</text>
</comment>
<protein>
    <submittedName>
        <fullName evidence="13">Late blight resistance proteinR1B-16</fullName>
    </submittedName>
</protein>
<evidence type="ECO:0000256" key="5">
    <source>
        <dbReference type="ARBA" id="ARBA00022614"/>
    </source>
</evidence>
<dbReference type="PANTHER" id="PTHR23155">
    <property type="entry name" value="DISEASE RESISTANCE PROTEIN RP"/>
    <property type="match status" value="1"/>
</dbReference>